<name>A0A0H3BRA3_SALNS</name>
<dbReference type="KEGG" id="see:SNSL254_A0341"/>
<dbReference type="HOGENOM" id="CLU_036805_13_8_6"/>
<sequence length="43" mass="5067">MNDAINVLQTASQKRRMPLQNGCMTMNHFIIEIWFGDNLDDHF</sequence>
<organism evidence="1 2">
    <name type="scientific">Salmonella newport (strain SL254)</name>
    <dbReference type="NCBI Taxonomy" id="423368"/>
    <lineage>
        <taxon>Bacteria</taxon>
        <taxon>Pseudomonadati</taxon>
        <taxon>Pseudomonadota</taxon>
        <taxon>Gammaproteobacteria</taxon>
        <taxon>Enterobacterales</taxon>
        <taxon>Enterobacteriaceae</taxon>
        <taxon>Salmonella</taxon>
    </lineage>
</organism>
<gene>
    <name evidence="1" type="ordered locus">SNSL254_A0341</name>
</gene>
<reference evidence="1 2" key="1">
    <citation type="journal article" date="2011" name="J. Bacteriol.">
        <title>Comparative genomics of 28 Salmonella enterica isolates: evidence for CRISPR-mediated adaptive sublineage evolution.</title>
        <authorList>
            <person name="Fricke W.F."/>
            <person name="Mammel M.K."/>
            <person name="McDermott P.F."/>
            <person name="Tartera C."/>
            <person name="White D.G."/>
            <person name="Leclerc J.E."/>
            <person name="Ravel J."/>
            <person name="Cebula T.A."/>
        </authorList>
    </citation>
    <scope>NUCLEOTIDE SEQUENCE [LARGE SCALE GENOMIC DNA]</scope>
    <source>
        <strain evidence="1 2">SL254</strain>
    </source>
</reference>
<dbReference type="AlphaFoldDB" id="A0A0H3BRA3"/>
<evidence type="ECO:0000313" key="2">
    <source>
        <dbReference type="Proteomes" id="UP000008824"/>
    </source>
</evidence>
<proteinExistence type="predicted"/>
<evidence type="ECO:0000313" key="1">
    <source>
        <dbReference type="EMBL" id="ACF62728.1"/>
    </source>
</evidence>
<protein>
    <submittedName>
        <fullName evidence="1">TnpA</fullName>
    </submittedName>
</protein>
<dbReference type="Proteomes" id="UP000008824">
    <property type="component" value="Chromosome"/>
</dbReference>
<accession>A0A0H3BRA3</accession>
<dbReference type="EMBL" id="CP001113">
    <property type="protein sequence ID" value="ACF62728.1"/>
    <property type="molecule type" value="Genomic_DNA"/>
</dbReference>